<feature type="compositionally biased region" description="Polar residues" evidence="1">
    <location>
        <begin position="46"/>
        <end position="59"/>
    </location>
</feature>
<evidence type="ECO:0000313" key="3">
    <source>
        <dbReference type="Proteomes" id="UP000322225"/>
    </source>
</evidence>
<evidence type="ECO:0000256" key="1">
    <source>
        <dbReference type="SAM" id="MobiDB-lite"/>
    </source>
</evidence>
<reference evidence="2" key="1">
    <citation type="submission" date="2017-08" db="EMBL/GenBank/DDBJ databases">
        <authorList>
            <person name="Cuomo C."/>
            <person name="Billmyre B."/>
            <person name="Heitman J."/>
        </authorList>
    </citation>
    <scope>NUCLEOTIDE SEQUENCE</scope>
    <source>
        <strain evidence="2">CBS 12478</strain>
    </source>
</reference>
<dbReference type="KEGG" id="ksn:43590123"/>
<reference evidence="2" key="2">
    <citation type="submission" date="2024-01" db="EMBL/GenBank/DDBJ databases">
        <title>Comparative genomics of Cryptococcus and Kwoniella reveals pathogenesis evolution and contrasting modes of karyotype evolution via chromosome fusion or intercentromeric recombination.</title>
        <authorList>
            <person name="Coelho M.A."/>
            <person name="David-Palma M."/>
            <person name="Shea T."/>
            <person name="Bowers K."/>
            <person name="McGinley-Smith S."/>
            <person name="Mohammad A.W."/>
            <person name="Gnirke A."/>
            <person name="Yurkov A.M."/>
            <person name="Nowrousian M."/>
            <person name="Sun S."/>
            <person name="Cuomo C.A."/>
            <person name="Heitman J."/>
        </authorList>
    </citation>
    <scope>NUCLEOTIDE SEQUENCE</scope>
    <source>
        <strain evidence="2">CBS 12478</strain>
    </source>
</reference>
<dbReference type="EMBL" id="CP144058">
    <property type="protein sequence ID" value="WWD20184.1"/>
    <property type="molecule type" value="Genomic_DNA"/>
</dbReference>
<proteinExistence type="predicted"/>
<protein>
    <submittedName>
        <fullName evidence="2">Uncharacterized protein</fullName>
    </submittedName>
</protein>
<sequence>MPSSEAGSSSASSSMRSRKAPPPVQIQRSSTPHNDDGDDDEDNHSQPKSSAGFSSNSNHFPGGLPLPAVKGTIGGIDSPRRHTRGSASISTIRDDSNTPESGQVTPRPKGSDDAEGQEVAERSQPPPPPPPSAKAVFRADPTVKSCLLELKMDKKDEITRLFGVA</sequence>
<keyword evidence="3" id="KW-1185">Reference proteome</keyword>
<name>A0A5M6BVE0_9TREE</name>
<dbReference type="Proteomes" id="UP000322225">
    <property type="component" value="Chromosome 8"/>
</dbReference>
<evidence type="ECO:0000313" key="2">
    <source>
        <dbReference type="EMBL" id="WWD20184.1"/>
    </source>
</evidence>
<dbReference type="RefSeq" id="XP_031859754.1">
    <property type="nucleotide sequence ID" value="XM_032005970.1"/>
</dbReference>
<accession>A0A5M6BVE0</accession>
<gene>
    <name evidence="2" type="ORF">CI109_104660</name>
</gene>
<feature type="compositionally biased region" description="Low complexity" evidence="1">
    <location>
        <begin position="1"/>
        <end position="15"/>
    </location>
</feature>
<dbReference type="OrthoDB" id="2564643at2759"/>
<organism evidence="2 3">
    <name type="scientific">Kwoniella shandongensis</name>
    <dbReference type="NCBI Taxonomy" id="1734106"/>
    <lineage>
        <taxon>Eukaryota</taxon>
        <taxon>Fungi</taxon>
        <taxon>Dikarya</taxon>
        <taxon>Basidiomycota</taxon>
        <taxon>Agaricomycotina</taxon>
        <taxon>Tremellomycetes</taxon>
        <taxon>Tremellales</taxon>
        <taxon>Cryptococcaceae</taxon>
        <taxon>Kwoniella</taxon>
    </lineage>
</organism>
<dbReference type="AlphaFoldDB" id="A0A5M6BVE0"/>
<feature type="region of interest" description="Disordered" evidence="1">
    <location>
        <begin position="1"/>
        <end position="137"/>
    </location>
</feature>
<dbReference type="GeneID" id="43590123"/>